<dbReference type="CDD" id="cd00082">
    <property type="entry name" value="HisKA"/>
    <property type="match status" value="1"/>
</dbReference>
<feature type="domain" description="Histidine kinase" evidence="8">
    <location>
        <begin position="350"/>
        <end position="579"/>
    </location>
</feature>
<dbReference type="SUPFAM" id="SSF55785">
    <property type="entry name" value="PYP-like sensor domain (PAS domain)"/>
    <property type="match status" value="1"/>
</dbReference>
<dbReference type="InterPro" id="IPR013767">
    <property type="entry name" value="PAS_fold"/>
</dbReference>
<protein>
    <recommendedName>
        <fullName evidence="11">Histidine kinase</fullName>
    </recommendedName>
</protein>
<feature type="transmembrane region" description="Helical" evidence="7">
    <location>
        <begin position="131"/>
        <end position="152"/>
    </location>
</feature>
<keyword evidence="3" id="KW-0547">Nucleotide-binding</keyword>
<dbReference type="InterPro" id="IPR036097">
    <property type="entry name" value="HisK_dim/P_sf"/>
</dbReference>
<dbReference type="SMART" id="SM00388">
    <property type="entry name" value="HisKA"/>
    <property type="match status" value="1"/>
</dbReference>
<evidence type="ECO:0000259" key="8">
    <source>
        <dbReference type="PROSITE" id="PS50109"/>
    </source>
</evidence>
<keyword evidence="7" id="KW-1133">Transmembrane helix</keyword>
<dbReference type="SMART" id="SM00091">
    <property type="entry name" value="PAS"/>
    <property type="match status" value="1"/>
</dbReference>
<dbReference type="InterPro" id="IPR003594">
    <property type="entry name" value="HATPase_dom"/>
</dbReference>
<dbReference type="EMBL" id="UOGC01000081">
    <property type="protein sequence ID" value="VAX18816.1"/>
    <property type="molecule type" value="Genomic_DNA"/>
</dbReference>
<accession>A0A3B1BKJ2</accession>
<keyword evidence="7" id="KW-0472">Membrane</keyword>
<dbReference type="SMART" id="SM00387">
    <property type="entry name" value="HATPase_c"/>
    <property type="match status" value="1"/>
</dbReference>
<evidence type="ECO:0000256" key="1">
    <source>
        <dbReference type="ARBA" id="ARBA00022553"/>
    </source>
</evidence>
<evidence type="ECO:0000256" key="3">
    <source>
        <dbReference type="ARBA" id="ARBA00022741"/>
    </source>
</evidence>
<keyword evidence="2" id="KW-0808">Transferase</keyword>
<dbReference type="SUPFAM" id="SSF55874">
    <property type="entry name" value="ATPase domain of HSP90 chaperone/DNA topoisomerase II/histidine kinase"/>
    <property type="match status" value="1"/>
</dbReference>
<dbReference type="Gene3D" id="1.10.287.130">
    <property type="match status" value="1"/>
</dbReference>
<dbReference type="NCBIfam" id="TIGR00229">
    <property type="entry name" value="sensory_box"/>
    <property type="match status" value="1"/>
</dbReference>
<feature type="transmembrane region" description="Helical" evidence="7">
    <location>
        <begin position="24"/>
        <end position="46"/>
    </location>
</feature>
<gene>
    <name evidence="10" type="ORF">MNBD_NITROSPINAE01-1698</name>
</gene>
<dbReference type="GO" id="GO:0005524">
    <property type="term" value="F:ATP binding"/>
    <property type="evidence" value="ECO:0007669"/>
    <property type="project" value="UniProtKB-KW"/>
</dbReference>
<feature type="domain" description="PAS" evidence="9">
    <location>
        <begin position="215"/>
        <end position="259"/>
    </location>
</feature>
<dbReference type="InterPro" id="IPR036890">
    <property type="entry name" value="HATPase_C_sf"/>
</dbReference>
<feature type="transmembrane region" description="Helical" evidence="7">
    <location>
        <begin position="95"/>
        <end position="119"/>
    </location>
</feature>
<evidence type="ECO:0000313" key="10">
    <source>
        <dbReference type="EMBL" id="VAX18816.1"/>
    </source>
</evidence>
<keyword evidence="4" id="KW-0418">Kinase</keyword>
<dbReference type="Gene3D" id="3.30.450.20">
    <property type="entry name" value="PAS domain"/>
    <property type="match status" value="1"/>
</dbReference>
<dbReference type="Gene3D" id="3.30.565.10">
    <property type="entry name" value="Histidine kinase-like ATPase, C-terminal domain"/>
    <property type="match status" value="1"/>
</dbReference>
<evidence type="ECO:0008006" key="11">
    <source>
        <dbReference type="Google" id="ProtNLM"/>
    </source>
</evidence>
<feature type="transmembrane region" description="Helical" evidence="7">
    <location>
        <begin position="172"/>
        <end position="191"/>
    </location>
</feature>
<dbReference type="Pfam" id="PF00989">
    <property type="entry name" value="PAS"/>
    <property type="match status" value="1"/>
</dbReference>
<dbReference type="AlphaFoldDB" id="A0A3B1BKJ2"/>
<dbReference type="PRINTS" id="PR00344">
    <property type="entry name" value="BCTRLSENSOR"/>
</dbReference>
<proteinExistence type="predicted"/>
<name>A0A3B1BKJ2_9ZZZZ</name>
<dbReference type="InterPro" id="IPR003661">
    <property type="entry name" value="HisK_dim/P_dom"/>
</dbReference>
<keyword evidence="1" id="KW-0597">Phosphoprotein</keyword>
<dbReference type="InterPro" id="IPR004358">
    <property type="entry name" value="Sig_transdc_His_kin-like_C"/>
</dbReference>
<dbReference type="InterPro" id="IPR000014">
    <property type="entry name" value="PAS"/>
</dbReference>
<dbReference type="Pfam" id="PF25323">
    <property type="entry name" value="6TM_PilS"/>
    <property type="match status" value="1"/>
</dbReference>
<keyword evidence="5" id="KW-0067">ATP-binding</keyword>
<dbReference type="GO" id="GO:0000155">
    <property type="term" value="F:phosphorelay sensor kinase activity"/>
    <property type="evidence" value="ECO:0007669"/>
    <property type="project" value="InterPro"/>
</dbReference>
<dbReference type="InterPro" id="IPR035965">
    <property type="entry name" value="PAS-like_dom_sf"/>
</dbReference>
<evidence type="ECO:0000256" key="2">
    <source>
        <dbReference type="ARBA" id="ARBA00022679"/>
    </source>
</evidence>
<dbReference type="CDD" id="cd00130">
    <property type="entry name" value="PAS"/>
    <property type="match status" value="1"/>
</dbReference>
<dbReference type="PANTHER" id="PTHR43065:SF10">
    <property type="entry name" value="PEROXIDE STRESS-ACTIVATED HISTIDINE KINASE MAK3"/>
    <property type="match status" value="1"/>
</dbReference>
<feature type="transmembrane region" description="Helical" evidence="7">
    <location>
        <begin position="58"/>
        <end position="75"/>
    </location>
</feature>
<sequence>MNMAHSPDETRDVTAPSLATPQSYLRTLLAARLAVVSFFMGLVVFFQSKYGDLAGESAASVTIVAAYLLSIIYAISLRFVKNSRTFVFIQLYLDLLLITSIIFCTGGVNSPFALLYILVIFASSILLSRMAVYIMATFSSVSYCMLLLLEYYKVFEPYYTFPPVYDVSEFEFVFMRGVINTAVFYLVAYLSGHMAKMLLSKDAQLIQQDKDFTLLKAFHENVLENMGSGFLAIDLSGKVLSSNPAATQILGIDSSDIINAETDTTLQLPRLARFFKHLHSMDGHTRQFDWVYTKKDGTEISLTMSVSKFIVGGKLHGAVAAFHDISNLKKMEKQVSEAERLASLGRVAAGIAHEIRNPLASLSGSIQMLRSDISSKLESSDKRLMDIIIREAERLNSIITEFLNFASKETMFLANVDLGNLISETLLLLKSNPEYREKLEIEENIENDLVAYVDHEKTRQIIWNLLINSADSMENGGTIYVEAVKASNPNDRRQAPRKWGKKTDAHMDHVRITIRDTGKGIEPEHIERIFEPFFTTKRTGTGLGLPIVHKIVKSHSGEINVTSTVGKGTAFTIWLPLGAPILLPAEDD</sequence>
<dbReference type="PANTHER" id="PTHR43065">
    <property type="entry name" value="SENSOR HISTIDINE KINASE"/>
    <property type="match status" value="1"/>
</dbReference>
<dbReference type="InterPro" id="IPR005467">
    <property type="entry name" value="His_kinase_dom"/>
</dbReference>
<dbReference type="Pfam" id="PF00512">
    <property type="entry name" value="HisKA"/>
    <property type="match status" value="1"/>
</dbReference>
<reference evidence="10" key="1">
    <citation type="submission" date="2018-06" db="EMBL/GenBank/DDBJ databases">
        <authorList>
            <person name="Zhirakovskaya E."/>
        </authorList>
    </citation>
    <scope>NUCLEOTIDE SEQUENCE</scope>
</reference>
<evidence type="ECO:0000256" key="6">
    <source>
        <dbReference type="ARBA" id="ARBA00023012"/>
    </source>
</evidence>
<dbReference type="Pfam" id="PF02518">
    <property type="entry name" value="HATPase_c"/>
    <property type="match status" value="1"/>
</dbReference>
<dbReference type="SUPFAM" id="SSF47384">
    <property type="entry name" value="Homodimeric domain of signal transducing histidine kinase"/>
    <property type="match status" value="1"/>
</dbReference>
<evidence type="ECO:0000256" key="5">
    <source>
        <dbReference type="ARBA" id="ARBA00022840"/>
    </source>
</evidence>
<evidence type="ECO:0000256" key="4">
    <source>
        <dbReference type="ARBA" id="ARBA00022777"/>
    </source>
</evidence>
<dbReference type="GO" id="GO:0006355">
    <property type="term" value="P:regulation of DNA-templated transcription"/>
    <property type="evidence" value="ECO:0007669"/>
    <property type="project" value="InterPro"/>
</dbReference>
<keyword evidence="7" id="KW-0812">Transmembrane</keyword>
<organism evidence="10">
    <name type="scientific">hydrothermal vent metagenome</name>
    <dbReference type="NCBI Taxonomy" id="652676"/>
    <lineage>
        <taxon>unclassified sequences</taxon>
        <taxon>metagenomes</taxon>
        <taxon>ecological metagenomes</taxon>
    </lineage>
</organism>
<dbReference type="PROSITE" id="PS50109">
    <property type="entry name" value="HIS_KIN"/>
    <property type="match status" value="1"/>
</dbReference>
<evidence type="ECO:0000259" key="9">
    <source>
        <dbReference type="PROSITE" id="PS50112"/>
    </source>
</evidence>
<evidence type="ECO:0000256" key="7">
    <source>
        <dbReference type="SAM" id="Phobius"/>
    </source>
</evidence>
<keyword evidence="6" id="KW-0902">Two-component regulatory system</keyword>
<dbReference type="PROSITE" id="PS50112">
    <property type="entry name" value="PAS"/>
    <property type="match status" value="1"/>
</dbReference>